<feature type="domain" description="DUF6881" evidence="1">
    <location>
        <begin position="2"/>
        <end position="88"/>
    </location>
</feature>
<dbReference type="AlphaFoldDB" id="A0A810Q835"/>
<keyword evidence="3" id="KW-1185">Reference proteome</keyword>
<evidence type="ECO:0000313" key="2">
    <source>
        <dbReference type="EMBL" id="BCK84134.1"/>
    </source>
</evidence>
<accession>A0A810Q835</accession>
<dbReference type="EMBL" id="AP023420">
    <property type="protein sequence ID" value="BCK84134.1"/>
    <property type="molecule type" value="Genomic_DNA"/>
</dbReference>
<dbReference type="InterPro" id="IPR049248">
    <property type="entry name" value="DUF6881"/>
</dbReference>
<name>A0A810Q835_9FIRM</name>
<gene>
    <name evidence="2" type="ORF">MM59RIKEN_14530</name>
</gene>
<dbReference type="Proteomes" id="UP000679848">
    <property type="component" value="Chromosome"/>
</dbReference>
<dbReference type="KEGG" id="pfaa:MM59RIKEN_14530"/>
<reference evidence="2" key="1">
    <citation type="submission" date="2020-09" db="EMBL/GenBank/DDBJ databases">
        <title>New species isolated from human feces.</title>
        <authorList>
            <person name="Kitahara M."/>
            <person name="Shigeno Y."/>
            <person name="Shime M."/>
            <person name="Matsumoto Y."/>
            <person name="Nakamura S."/>
            <person name="Motooka D."/>
            <person name="Fukuoka S."/>
            <person name="Nishikawa H."/>
            <person name="Benno Y."/>
        </authorList>
    </citation>
    <scope>NUCLEOTIDE SEQUENCE</scope>
    <source>
        <strain evidence="2">MM59</strain>
    </source>
</reference>
<evidence type="ECO:0000313" key="3">
    <source>
        <dbReference type="Proteomes" id="UP000679848"/>
    </source>
</evidence>
<dbReference type="Pfam" id="PF21812">
    <property type="entry name" value="DUF6881"/>
    <property type="match status" value="1"/>
</dbReference>
<evidence type="ECO:0000259" key="1">
    <source>
        <dbReference type="Pfam" id="PF21812"/>
    </source>
</evidence>
<proteinExistence type="predicted"/>
<organism evidence="2 3">
    <name type="scientific">Pusillibacter faecalis</name>
    <dbReference type="NCBI Taxonomy" id="2714358"/>
    <lineage>
        <taxon>Bacteria</taxon>
        <taxon>Bacillati</taxon>
        <taxon>Bacillota</taxon>
        <taxon>Clostridia</taxon>
        <taxon>Eubacteriales</taxon>
        <taxon>Oscillospiraceae</taxon>
        <taxon>Pusillibacter</taxon>
    </lineage>
</organism>
<dbReference type="RefSeq" id="WP_187030063.1">
    <property type="nucleotide sequence ID" value="NZ_AP023420.1"/>
</dbReference>
<protein>
    <recommendedName>
        <fullName evidence="1">DUF6881 domain-containing protein</fullName>
    </recommendedName>
</protein>
<sequence>MEYIYISYLTHEEDDPAESYVELDETHRERRRVDLYDNGMCFAYGGIYGYSEALSKTPYPESPYGLNRPGEVDARPISGEAFEAFWFQLPERPTGFMDAIF</sequence>